<dbReference type="InterPro" id="IPR019734">
    <property type="entry name" value="TPR_rpt"/>
</dbReference>
<evidence type="ECO:0000256" key="11">
    <source>
        <dbReference type="SAM" id="Phobius"/>
    </source>
</evidence>
<dbReference type="Pfam" id="PF13181">
    <property type="entry name" value="TPR_8"/>
    <property type="match status" value="1"/>
</dbReference>
<evidence type="ECO:0000313" key="14">
    <source>
        <dbReference type="Proteomes" id="UP000271925"/>
    </source>
</evidence>
<evidence type="ECO:0000256" key="4">
    <source>
        <dbReference type="ARBA" id="ARBA00022679"/>
    </source>
</evidence>
<dbReference type="GO" id="GO:0000155">
    <property type="term" value="F:phosphorelay sensor kinase activity"/>
    <property type="evidence" value="ECO:0007669"/>
    <property type="project" value="InterPro"/>
</dbReference>
<comment type="catalytic activity">
    <reaction evidence="1">
        <text>ATP + protein L-histidine = ADP + protein N-phospho-L-histidine.</text>
        <dbReference type="EC" id="2.7.13.3"/>
    </reaction>
</comment>
<keyword evidence="3" id="KW-0597">Phosphoprotein</keyword>
<evidence type="ECO:0000259" key="12">
    <source>
        <dbReference type="PROSITE" id="PS50109"/>
    </source>
</evidence>
<evidence type="ECO:0000256" key="5">
    <source>
        <dbReference type="ARBA" id="ARBA00022741"/>
    </source>
</evidence>
<keyword evidence="11" id="KW-0812">Transmembrane</keyword>
<dbReference type="Pfam" id="PF07730">
    <property type="entry name" value="HisKA_3"/>
    <property type="match status" value="1"/>
</dbReference>
<dbReference type="InterPro" id="IPR050482">
    <property type="entry name" value="Sensor_HK_TwoCompSys"/>
</dbReference>
<evidence type="ECO:0000256" key="7">
    <source>
        <dbReference type="ARBA" id="ARBA00022840"/>
    </source>
</evidence>
<keyword evidence="7" id="KW-0067">ATP-binding</keyword>
<feature type="transmembrane region" description="Helical" evidence="11">
    <location>
        <begin position="456"/>
        <end position="473"/>
    </location>
</feature>
<sequence length="698" mass="79419">MVFYCTCWLIGLLENTGKKSLLPVFLGITLSLQAQKIDSLQNQLRMAKPDTHRVSLLNDLSYGYWLSGDDSLAIRYGAQSVSLAKKLGFLNGEGKARLHLVRIEADRMVDFKGAFAQVDTVLQIAATLKDRHLEAEAYIRKAQLLETNMARQREIMPLYDQANAIFMDMNDKSWQGTVFNEKAQFYIRSGNFGKAIEFLLKARQLQEEVNDLRALRSTLPNLGVAYSALGLYKEALRAFDEAETVAKKRNDKVLEAFLLNQRADIFEKEGQYKTALQALTQAASIHKTTRAAYWLPKTYSRMGRVYLQLKDYENALKYTQLGDKLFQDVVDSDDFLDHVVQLNYAKIALAKKQYRRVIDYATKGVEWAEESDPPLLPEAAEYHRLLAESYGATGQIEQAFVHYKKFKTDSDSLLNKEALQKAMASAMNYEFEKQHQQQKLNIQKLENENLAQTRNFLVALLLLGAGILGFVFWNNRRLRTRNDELSRKNAEIEAALYRGQTMERKRVASELHDNVATRVSALKWRYEAFDTSQFDRDQQTEHARLLEHIGEIYDDIRSISHNLMPEVLEKAGLQAALIKMADTLNVQNRTRFLFEVENSGVVVRGKTAYELYAITLELVNNILKHAKASQAGITLLRQNGFLELVVQDDGQGFRQSSRSNGIGIQNIQSRVDRLGGSCQIVNREEGGTLVRVQIPVGE</sequence>
<evidence type="ECO:0000313" key="13">
    <source>
        <dbReference type="EMBL" id="RRB04701.1"/>
    </source>
</evidence>
<dbReference type="PROSITE" id="PS50109">
    <property type="entry name" value="HIS_KIN"/>
    <property type="match status" value="1"/>
</dbReference>
<dbReference type="GO" id="GO:0005524">
    <property type="term" value="F:ATP binding"/>
    <property type="evidence" value="ECO:0007669"/>
    <property type="project" value="UniProtKB-KW"/>
</dbReference>
<keyword evidence="8" id="KW-0902">Two-component regulatory system</keyword>
<feature type="repeat" description="TPR" evidence="9">
    <location>
        <begin position="216"/>
        <end position="249"/>
    </location>
</feature>
<dbReference type="SUPFAM" id="SSF48452">
    <property type="entry name" value="TPR-like"/>
    <property type="match status" value="1"/>
</dbReference>
<keyword evidence="14" id="KW-1185">Reference proteome</keyword>
<dbReference type="CDD" id="cd16917">
    <property type="entry name" value="HATPase_UhpB-NarQ-NarX-like"/>
    <property type="match status" value="1"/>
</dbReference>
<comment type="caution">
    <text evidence="13">The sequence shown here is derived from an EMBL/GenBank/DDBJ whole genome shotgun (WGS) entry which is preliminary data.</text>
</comment>
<dbReference type="EMBL" id="RQJO01000008">
    <property type="protein sequence ID" value="RRB04701.1"/>
    <property type="molecule type" value="Genomic_DNA"/>
</dbReference>
<gene>
    <name evidence="13" type="ORF">EHT25_14620</name>
</gene>
<name>A0A3P1BUC0_9BACT</name>
<dbReference type="InterPro" id="IPR003594">
    <property type="entry name" value="HATPase_dom"/>
</dbReference>
<dbReference type="GO" id="GO:0046983">
    <property type="term" value="F:protein dimerization activity"/>
    <property type="evidence" value="ECO:0007669"/>
    <property type="project" value="InterPro"/>
</dbReference>
<reference evidence="13 14" key="1">
    <citation type="submission" date="2018-11" db="EMBL/GenBank/DDBJ databases">
        <authorList>
            <person name="Zhou Z."/>
            <person name="Wang G."/>
        </authorList>
    </citation>
    <scope>NUCLEOTIDE SEQUENCE [LARGE SCALE GENOMIC DNA]</scope>
    <source>
        <strain evidence="13 14">KCTC52004</strain>
    </source>
</reference>
<dbReference type="Pfam" id="PF13424">
    <property type="entry name" value="TPR_12"/>
    <property type="match status" value="1"/>
</dbReference>
<evidence type="ECO:0000256" key="6">
    <source>
        <dbReference type="ARBA" id="ARBA00022777"/>
    </source>
</evidence>
<feature type="domain" description="Histidine kinase" evidence="12">
    <location>
        <begin position="610"/>
        <end position="698"/>
    </location>
</feature>
<evidence type="ECO:0000256" key="1">
    <source>
        <dbReference type="ARBA" id="ARBA00000085"/>
    </source>
</evidence>
<protein>
    <recommendedName>
        <fullName evidence="2">histidine kinase</fullName>
        <ecNumber evidence="2">2.7.13.3</ecNumber>
    </recommendedName>
</protein>
<evidence type="ECO:0000256" key="3">
    <source>
        <dbReference type="ARBA" id="ARBA00022553"/>
    </source>
</evidence>
<evidence type="ECO:0000256" key="10">
    <source>
        <dbReference type="SAM" id="Coils"/>
    </source>
</evidence>
<dbReference type="Gene3D" id="3.30.565.10">
    <property type="entry name" value="Histidine kinase-like ATPase, C-terminal domain"/>
    <property type="match status" value="1"/>
</dbReference>
<evidence type="ECO:0000256" key="9">
    <source>
        <dbReference type="PROSITE-ProRule" id="PRU00339"/>
    </source>
</evidence>
<evidence type="ECO:0000256" key="8">
    <source>
        <dbReference type="ARBA" id="ARBA00023012"/>
    </source>
</evidence>
<dbReference type="Gene3D" id="1.20.5.1930">
    <property type="match status" value="1"/>
</dbReference>
<dbReference type="InterPro" id="IPR005467">
    <property type="entry name" value="His_kinase_dom"/>
</dbReference>
<feature type="coiled-coil region" evidence="10">
    <location>
        <begin position="428"/>
        <end position="495"/>
    </location>
</feature>
<dbReference type="InterPro" id="IPR036890">
    <property type="entry name" value="HATPase_C_sf"/>
</dbReference>
<dbReference type="AlphaFoldDB" id="A0A3P1BUC0"/>
<accession>A0A3P1BUC0</accession>
<keyword evidence="10" id="KW-0175">Coiled coil</keyword>
<evidence type="ECO:0000256" key="2">
    <source>
        <dbReference type="ARBA" id="ARBA00012438"/>
    </source>
</evidence>
<keyword evidence="11" id="KW-1133">Transmembrane helix</keyword>
<dbReference type="GO" id="GO:0016020">
    <property type="term" value="C:membrane"/>
    <property type="evidence" value="ECO:0007669"/>
    <property type="project" value="InterPro"/>
</dbReference>
<keyword evidence="9" id="KW-0802">TPR repeat</keyword>
<keyword evidence="5" id="KW-0547">Nucleotide-binding</keyword>
<dbReference type="PANTHER" id="PTHR24421:SF10">
    <property type="entry name" value="NITRATE_NITRITE SENSOR PROTEIN NARQ"/>
    <property type="match status" value="1"/>
</dbReference>
<dbReference type="SUPFAM" id="SSF55874">
    <property type="entry name" value="ATPase domain of HSP90 chaperone/DNA topoisomerase II/histidine kinase"/>
    <property type="match status" value="1"/>
</dbReference>
<dbReference type="OrthoDB" id="613934at2"/>
<dbReference type="Proteomes" id="UP000271925">
    <property type="component" value="Unassembled WGS sequence"/>
</dbReference>
<dbReference type="InterPro" id="IPR011712">
    <property type="entry name" value="Sig_transdc_His_kin_sub3_dim/P"/>
</dbReference>
<keyword evidence="4" id="KW-0808">Transferase</keyword>
<keyword evidence="6" id="KW-0418">Kinase</keyword>
<dbReference type="SMART" id="SM00028">
    <property type="entry name" value="TPR"/>
    <property type="match status" value="5"/>
</dbReference>
<dbReference type="PANTHER" id="PTHR24421">
    <property type="entry name" value="NITRATE/NITRITE SENSOR PROTEIN NARX-RELATED"/>
    <property type="match status" value="1"/>
</dbReference>
<keyword evidence="11" id="KW-0472">Membrane</keyword>
<dbReference type="Gene3D" id="1.25.40.10">
    <property type="entry name" value="Tetratricopeptide repeat domain"/>
    <property type="match status" value="2"/>
</dbReference>
<dbReference type="InterPro" id="IPR011990">
    <property type="entry name" value="TPR-like_helical_dom_sf"/>
</dbReference>
<dbReference type="PROSITE" id="PS50005">
    <property type="entry name" value="TPR"/>
    <property type="match status" value="1"/>
</dbReference>
<organism evidence="13 14">
    <name type="scientific">Larkinella rosea</name>
    <dbReference type="NCBI Taxonomy" id="2025312"/>
    <lineage>
        <taxon>Bacteria</taxon>
        <taxon>Pseudomonadati</taxon>
        <taxon>Bacteroidota</taxon>
        <taxon>Cytophagia</taxon>
        <taxon>Cytophagales</taxon>
        <taxon>Spirosomataceae</taxon>
        <taxon>Larkinella</taxon>
    </lineage>
</organism>
<dbReference type="Pfam" id="PF02518">
    <property type="entry name" value="HATPase_c"/>
    <property type="match status" value="1"/>
</dbReference>
<dbReference type="EC" id="2.7.13.3" evidence="2"/>
<proteinExistence type="predicted"/>